<sequence length="74" mass="8046">NATPQKHAWVKEKLGNIPTLVTRKSAEKAQYAEPNAILIDDRTKSIQPWTAAGGIGILHTSAQDSINQLKQLGL</sequence>
<feature type="non-terminal residue" evidence="1">
    <location>
        <position position="1"/>
    </location>
</feature>
<evidence type="ECO:0008006" key="2">
    <source>
        <dbReference type="Google" id="ProtNLM"/>
    </source>
</evidence>
<dbReference type="AlphaFoldDB" id="X0YIL8"/>
<gene>
    <name evidence="1" type="ORF">S01H4_13558</name>
</gene>
<reference evidence="1" key="1">
    <citation type="journal article" date="2014" name="Front. Microbiol.">
        <title>High frequency of phylogenetically diverse reductive dehalogenase-homologous genes in deep subseafloor sedimentary metagenomes.</title>
        <authorList>
            <person name="Kawai M."/>
            <person name="Futagami T."/>
            <person name="Toyoda A."/>
            <person name="Takaki Y."/>
            <person name="Nishi S."/>
            <person name="Hori S."/>
            <person name="Arai W."/>
            <person name="Tsubouchi T."/>
            <person name="Morono Y."/>
            <person name="Uchiyama I."/>
            <person name="Ito T."/>
            <person name="Fujiyama A."/>
            <person name="Inagaki F."/>
            <person name="Takami H."/>
        </authorList>
    </citation>
    <scope>NUCLEOTIDE SEQUENCE</scope>
    <source>
        <strain evidence="1">Expedition CK06-06</strain>
    </source>
</reference>
<proteinExistence type="predicted"/>
<protein>
    <recommendedName>
        <fullName evidence="2">FCP1 homology domain-containing protein</fullName>
    </recommendedName>
</protein>
<comment type="caution">
    <text evidence="1">The sequence shown here is derived from an EMBL/GenBank/DDBJ whole genome shotgun (WGS) entry which is preliminary data.</text>
</comment>
<organism evidence="1">
    <name type="scientific">marine sediment metagenome</name>
    <dbReference type="NCBI Taxonomy" id="412755"/>
    <lineage>
        <taxon>unclassified sequences</taxon>
        <taxon>metagenomes</taxon>
        <taxon>ecological metagenomes</taxon>
    </lineage>
</organism>
<accession>X0YIL8</accession>
<name>X0YIL8_9ZZZZ</name>
<evidence type="ECO:0000313" key="1">
    <source>
        <dbReference type="EMBL" id="GAG55785.1"/>
    </source>
</evidence>
<dbReference type="EMBL" id="BART01005968">
    <property type="protein sequence ID" value="GAG55785.1"/>
    <property type="molecule type" value="Genomic_DNA"/>
</dbReference>